<accession>A0ABS1NEE0</accession>
<evidence type="ECO:0000313" key="2">
    <source>
        <dbReference type="Proteomes" id="UP000634229"/>
    </source>
</evidence>
<proteinExistence type="predicted"/>
<dbReference type="EMBL" id="JAERRF010000009">
    <property type="protein sequence ID" value="MBL1098408.1"/>
    <property type="molecule type" value="Genomic_DNA"/>
</dbReference>
<dbReference type="RefSeq" id="WP_201875825.1">
    <property type="nucleotide sequence ID" value="NZ_JAERRF010000009.1"/>
</dbReference>
<protein>
    <submittedName>
        <fullName evidence="1">Uncharacterized protein</fullName>
    </submittedName>
</protein>
<organism evidence="1 2">
    <name type="scientific">Streptomyces coffeae</name>
    <dbReference type="NCBI Taxonomy" id="621382"/>
    <lineage>
        <taxon>Bacteria</taxon>
        <taxon>Bacillati</taxon>
        <taxon>Actinomycetota</taxon>
        <taxon>Actinomycetes</taxon>
        <taxon>Kitasatosporales</taxon>
        <taxon>Streptomycetaceae</taxon>
        <taxon>Streptomyces</taxon>
    </lineage>
</organism>
<gene>
    <name evidence="1" type="ORF">JK363_17400</name>
</gene>
<keyword evidence="2" id="KW-1185">Reference proteome</keyword>
<comment type="caution">
    <text evidence="1">The sequence shown here is derived from an EMBL/GenBank/DDBJ whole genome shotgun (WGS) entry which is preliminary data.</text>
</comment>
<evidence type="ECO:0000313" key="1">
    <source>
        <dbReference type="EMBL" id="MBL1098408.1"/>
    </source>
</evidence>
<name>A0ABS1NEE0_9ACTN</name>
<dbReference type="Proteomes" id="UP000634229">
    <property type="component" value="Unassembled WGS sequence"/>
</dbReference>
<reference evidence="1 2" key="1">
    <citation type="submission" date="2021-01" db="EMBL/GenBank/DDBJ databases">
        <title>WGS of actinomycetes isolated from Thailand.</title>
        <authorList>
            <person name="Thawai C."/>
        </authorList>
    </citation>
    <scope>NUCLEOTIDE SEQUENCE [LARGE SCALE GENOMIC DNA]</scope>
    <source>
        <strain evidence="1 2">CA1R205</strain>
    </source>
</reference>
<sequence>MDWSIEHRMGTGDDGSRMAWMLHADGSWARASTKQGEHTATVHQGGPRRLYELLDQIRWRWLEHAELPVYGAKVTITHDGETTLSRGGWTATL</sequence>